<evidence type="ECO:0000313" key="13">
    <source>
        <dbReference type="EMBL" id="NYD35302.1"/>
    </source>
</evidence>
<dbReference type="SUPFAM" id="SSF54631">
    <property type="entry name" value="CBS-domain pair"/>
    <property type="match status" value="1"/>
</dbReference>
<dbReference type="InterPro" id="IPR046342">
    <property type="entry name" value="CBS_dom_sf"/>
</dbReference>
<keyword evidence="5" id="KW-0406">Ion transport</keyword>
<dbReference type="EMBL" id="JACCBN010000001">
    <property type="protein sequence ID" value="NYD35302.1"/>
    <property type="molecule type" value="Genomic_DNA"/>
</dbReference>
<feature type="transmembrane region" description="Helical" evidence="11">
    <location>
        <begin position="166"/>
        <end position="191"/>
    </location>
</feature>
<evidence type="ECO:0000256" key="8">
    <source>
        <dbReference type="ARBA" id="ARBA00023214"/>
    </source>
</evidence>
<feature type="transmembrane region" description="Helical" evidence="11">
    <location>
        <begin position="308"/>
        <end position="331"/>
    </location>
</feature>
<dbReference type="Pfam" id="PF00654">
    <property type="entry name" value="Voltage_CLC"/>
    <property type="match status" value="1"/>
</dbReference>
<dbReference type="AlphaFoldDB" id="A0A7Y9J4P1"/>
<feature type="transmembrane region" description="Helical" evidence="11">
    <location>
        <begin position="399"/>
        <end position="421"/>
    </location>
</feature>
<dbReference type="PROSITE" id="PS51371">
    <property type="entry name" value="CBS"/>
    <property type="match status" value="1"/>
</dbReference>
<keyword evidence="6 11" id="KW-0472">Membrane</keyword>
<protein>
    <submittedName>
        <fullName evidence="13">H+/Cl- antiporter ClcA</fullName>
    </submittedName>
</protein>
<dbReference type="SMART" id="SM00116">
    <property type="entry name" value="CBS"/>
    <property type="match status" value="1"/>
</dbReference>
<keyword evidence="8" id="KW-0868">Chloride</keyword>
<keyword evidence="3 11" id="KW-0812">Transmembrane</keyword>
<evidence type="ECO:0000256" key="4">
    <source>
        <dbReference type="ARBA" id="ARBA00022989"/>
    </source>
</evidence>
<dbReference type="Gene3D" id="1.10.3080.10">
    <property type="entry name" value="Clc chloride channel"/>
    <property type="match status" value="1"/>
</dbReference>
<dbReference type="RefSeq" id="WP_179793160.1">
    <property type="nucleotide sequence ID" value="NZ_BAABHP010000004.1"/>
</dbReference>
<feature type="transmembrane region" description="Helical" evidence="11">
    <location>
        <begin position="242"/>
        <end position="263"/>
    </location>
</feature>
<proteinExistence type="predicted"/>
<feature type="domain" description="CBS" evidence="12">
    <location>
        <begin position="486"/>
        <end position="542"/>
    </location>
</feature>
<feature type="transmembrane region" description="Helical" evidence="11">
    <location>
        <begin position="278"/>
        <end position="296"/>
    </location>
</feature>
<feature type="transmembrane region" description="Helical" evidence="11">
    <location>
        <begin position="343"/>
        <end position="362"/>
    </location>
</feature>
<evidence type="ECO:0000259" key="12">
    <source>
        <dbReference type="PROSITE" id="PS51371"/>
    </source>
</evidence>
<dbReference type="Pfam" id="PF00571">
    <property type="entry name" value="CBS"/>
    <property type="match status" value="1"/>
</dbReference>
<dbReference type="GO" id="GO:0005254">
    <property type="term" value="F:chloride channel activity"/>
    <property type="evidence" value="ECO:0007669"/>
    <property type="project" value="UniProtKB-KW"/>
</dbReference>
<keyword evidence="9" id="KW-0407">Ion channel</keyword>
<dbReference type="InterPro" id="IPR001807">
    <property type="entry name" value="ClC"/>
</dbReference>
<evidence type="ECO:0000256" key="6">
    <source>
        <dbReference type="ARBA" id="ARBA00023136"/>
    </source>
</evidence>
<dbReference type="InterPro" id="IPR014743">
    <property type="entry name" value="Cl-channel_core"/>
</dbReference>
<evidence type="ECO:0000313" key="14">
    <source>
        <dbReference type="Proteomes" id="UP000535890"/>
    </source>
</evidence>
<dbReference type="InterPro" id="IPR000644">
    <property type="entry name" value="CBS_dom"/>
</dbReference>
<sequence>MTVTRRPGPLADFTLTPRVGAIVAWAIPIGALGAVAAWLLLRLIGLITNAVFGGRLATDTVSPGQLHAPWWVVLGAPVVGGLVVGVMARYGSEKIRGHGMPEALEAILFKRSVVEGKVALLKPTSAAISIGTGGPFGAEGPIIMTGGALGSLVAQRLRLTDDERKALMVSGAAAGMAATFNAPLASVLLAVELLLFEWRPRSFLPVTAAVVTATLLRAPLLGSGPLFGLDTAGWRIDVPAELLAIGIGVLGGLLAVAVTALVYRSEDTFELLRGRLHWMWWPAIGGLIIGIGGLIVPRALGVGYDVIGDLLSGHAALSLIVGILVVKSLIWGLSLGSGTSGGVLAPTFMIGAALGALAGLVLPPVGPGFWALVGLAATVGGVMRSPLTGVVFSLELTHAWSALLPLLIASATAYGVSILLLRRSVLTEKIARRGGHLSREYAVDPFSVRFVDEVMSPVPDDGSGRLRLRVADDGRLLGVERRSGELVADPVTVGPDDTLADARERLLAAGVSAAPVVGKDGEVLGTTTLAALLGQPAGAGASRTRLSAAGMT</sequence>
<comment type="caution">
    <text evidence="13">The sequence shown here is derived from an EMBL/GenBank/DDBJ whole genome shotgun (WGS) entry which is preliminary data.</text>
</comment>
<evidence type="ECO:0000256" key="7">
    <source>
        <dbReference type="ARBA" id="ARBA00023173"/>
    </source>
</evidence>
<keyword evidence="7" id="KW-0869">Chloride channel</keyword>
<keyword evidence="14" id="KW-1185">Reference proteome</keyword>
<comment type="subcellular location">
    <subcellularLocation>
        <location evidence="1">Membrane</location>
        <topology evidence="1">Multi-pass membrane protein</topology>
    </subcellularLocation>
</comment>
<dbReference type="Proteomes" id="UP000535890">
    <property type="component" value="Unassembled WGS sequence"/>
</dbReference>
<name>A0A7Y9J4P1_9PSEU</name>
<dbReference type="PANTHER" id="PTHR43427:SF6">
    <property type="entry name" value="CHLORIDE CHANNEL PROTEIN CLC-E"/>
    <property type="match status" value="1"/>
</dbReference>
<keyword evidence="4 11" id="KW-1133">Transmembrane helix</keyword>
<evidence type="ECO:0000256" key="3">
    <source>
        <dbReference type="ARBA" id="ARBA00022692"/>
    </source>
</evidence>
<evidence type="ECO:0000256" key="5">
    <source>
        <dbReference type="ARBA" id="ARBA00023065"/>
    </source>
</evidence>
<evidence type="ECO:0000256" key="11">
    <source>
        <dbReference type="SAM" id="Phobius"/>
    </source>
</evidence>
<feature type="transmembrane region" description="Helical" evidence="11">
    <location>
        <begin position="68"/>
        <end position="90"/>
    </location>
</feature>
<evidence type="ECO:0000256" key="9">
    <source>
        <dbReference type="ARBA" id="ARBA00023303"/>
    </source>
</evidence>
<feature type="transmembrane region" description="Helical" evidence="11">
    <location>
        <begin position="369"/>
        <end position="387"/>
    </location>
</feature>
<accession>A0A7Y9J4P1</accession>
<dbReference type="PRINTS" id="PR00762">
    <property type="entry name" value="CLCHANNEL"/>
</dbReference>
<evidence type="ECO:0000256" key="10">
    <source>
        <dbReference type="PROSITE-ProRule" id="PRU00703"/>
    </source>
</evidence>
<dbReference type="GO" id="GO:0034707">
    <property type="term" value="C:chloride channel complex"/>
    <property type="evidence" value="ECO:0007669"/>
    <property type="project" value="UniProtKB-KW"/>
</dbReference>
<reference evidence="13 14" key="1">
    <citation type="submission" date="2020-07" db="EMBL/GenBank/DDBJ databases">
        <title>Sequencing the genomes of 1000 actinobacteria strains.</title>
        <authorList>
            <person name="Klenk H.-P."/>
        </authorList>
    </citation>
    <scope>NUCLEOTIDE SEQUENCE [LARGE SCALE GENOMIC DNA]</scope>
    <source>
        <strain evidence="13 14">DSM 45772</strain>
    </source>
</reference>
<organism evidence="13 14">
    <name type="scientific">Actinomycetospora corticicola</name>
    <dbReference type="NCBI Taxonomy" id="663602"/>
    <lineage>
        <taxon>Bacteria</taxon>
        <taxon>Bacillati</taxon>
        <taxon>Actinomycetota</taxon>
        <taxon>Actinomycetes</taxon>
        <taxon>Pseudonocardiales</taxon>
        <taxon>Pseudonocardiaceae</taxon>
        <taxon>Actinomycetospora</taxon>
    </lineage>
</organism>
<gene>
    <name evidence="13" type="ORF">BJ983_001404</name>
</gene>
<evidence type="ECO:0000256" key="2">
    <source>
        <dbReference type="ARBA" id="ARBA00022448"/>
    </source>
</evidence>
<keyword evidence="10" id="KW-0129">CBS domain</keyword>
<feature type="transmembrane region" description="Helical" evidence="11">
    <location>
        <begin position="21"/>
        <end position="48"/>
    </location>
</feature>
<evidence type="ECO:0000256" key="1">
    <source>
        <dbReference type="ARBA" id="ARBA00004141"/>
    </source>
</evidence>
<dbReference type="Gene3D" id="3.10.580.10">
    <property type="entry name" value="CBS-domain"/>
    <property type="match status" value="1"/>
</dbReference>
<dbReference type="CDD" id="cd00400">
    <property type="entry name" value="Voltage_gated_ClC"/>
    <property type="match status" value="1"/>
</dbReference>
<dbReference type="InterPro" id="IPR050368">
    <property type="entry name" value="ClC-type_chloride_channel"/>
</dbReference>
<keyword evidence="2" id="KW-0813">Transport</keyword>
<feature type="transmembrane region" description="Helical" evidence="11">
    <location>
        <begin position="203"/>
        <end position="221"/>
    </location>
</feature>
<dbReference type="SUPFAM" id="SSF81340">
    <property type="entry name" value="Clc chloride channel"/>
    <property type="match status" value="1"/>
</dbReference>
<dbReference type="PANTHER" id="PTHR43427">
    <property type="entry name" value="CHLORIDE CHANNEL PROTEIN CLC-E"/>
    <property type="match status" value="1"/>
</dbReference>